<evidence type="ECO:0000313" key="3">
    <source>
        <dbReference type="Proteomes" id="UP000299102"/>
    </source>
</evidence>
<sequence>MRHDELRRASAPPRGRANEFRGPRQRILFISLRSTRKSVAEKGKVATSGRGLTVDEDVLPPDVVLAPSVVFLIVVQRGQRGQRRRRRGRQQLGGRRRRAQRLDRLRVVILHVEALHGALLHLYTHRRAESGARRDCAKRRAYTMAGDTRQAALETRPPSAAVHLSGASNPTAPPRARRPRSLLVASAHTSAPSAVRLSRIPVHTTTVPFLIAVT</sequence>
<gene>
    <name evidence="2" type="ORF">EVAR_69462_1</name>
</gene>
<organism evidence="2 3">
    <name type="scientific">Eumeta variegata</name>
    <name type="common">Bagworm moth</name>
    <name type="synonym">Eumeta japonica</name>
    <dbReference type="NCBI Taxonomy" id="151549"/>
    <lineage>
        <taxon>Eukaryota</taxon>
        <taxon>Metazoa</taxon>
        <taxon>Ecdysozoa</taxon>
        <taxon>Arthropoda</taxon>
        <taxon>Hexapoda</taxon>
        <taxon>Insecta</taxon>
        <taxon>Pterygota</taxon>
        <taxon>Neoptera</taxon>
        <taxon>Endopterygota</taxon>
        <taxon>Lepidoptera</taxon>
        <taxon>Glossata</taxon>
        <taxon>Ditrysia</taxon>
        <taxon>Tineoidea</taxon>
        <taxon>Psychidae</taxon>
        <taxon>Oiketicinae</taxon>
        <taxon>Eumeta</taxon>
    </lineage>
</organism>
<protein>
    <submittedName>
        <fullName evidence="2">Uncharacterized protein</fullName>
    </submittedName>
</protein>
<comment type="caution">
    <text evidence="2">The sequence shown here is derived from an EMBL/GenBank/DDBJ whole genome shotgun (WGS) entry which is preliminary data.</text>
</comment>
<accession>A0A4C1SBD3</accession>
<dbReference type="Proteomes" id="UP000299102">
    <property type="component" value="Unassembled WGS sequence"/>
</dbReference>
<proteinExistence type="predicted"/>
<feature type="region of interest" description="Disordered" evidence="1">
    <location>
        <begin position="155"/>
        <end position="176"/>
    </location>
</feature>
<dbReference type="EMBL" id="BGZK01003279">
    <property type="protein sequence ID" value="GBO99478.1"/>
    <property type="molecule type" value="Genomic_DNA"/>
</dbReference>
<evidence type="ECO:0000256" key="1">
    <source>
        <dbReference type="SAM" id="MobiDB-lite"/>
    </source>
</evidence>
<name>A0A4C1SBD3_EUMVA</name>
<reference evidence="2 3" key="1">
    <citation type="journal article" date="2019" name="Commun. Biol.">
        <title>The bagworm genome reveals a unique fibroin gene that provides high tensile strength.</title>
        <authorList>
            <person name="Kono N."/>
            <person name="Nakamura H."/>
            <person name="Ohtoshi R."/>
            <person name="Tomita M."/>
            <person name="Numata K."/>
            <person name="Arakawa K."/>
        </authorList>
    </citation>
    <scope>NUCLEOTIDE SEQUENCE [LARGE SCALE GENOMIC DNA]</scope>
</reference>
<evidence type="ECO:0000313" key="2">
    <source>
        <dbReference type="EMBL" id="GBO99478.1"/>
    </source>
</evidence>
<keyword evidence="3" id="KW-1185">Reference proteome</keyword>
<dbReference type="AlphaFoldDB" id="A0A4C1SBD3"/>